<dbReference type="EMBL" id="JH767140">
    <property type="protein sequence ID" value="EQC38843.1"/>
    <property type="molecule type" value="Genomic_DNA"/>
</dbReference>
<dbReference type="VEuPathDB" id="FungiDB:SDRG_03801"/>
<gene>
    <name evidence="1" type="ORF">SDRG_03801</name>
</gene>
<dbReference type="GeneID" id="19944528"/>
<dbReference type="RefSeq" id="XP_008607667.1">
    <property type="nucleotide sequence ID" value="XM_008609445.1"/>
</dbReference>
<dbReference type="OrthoDB" id="83004at2759"/>
<protein>
    <submittedName>
        <fullName evidence="1">Uncharacterized protein</fullName>
    </submittedName>
</protein>
<sequence>MATPAAPATFAVMHRRVTEAGVMAAIHEFMRRKANGEDGDLLIAEDVLLRRWLDGRLSGLAVFRATYEGDVITQTTRGDIFITEVPGEVHQEAIFRLNCVLDAALMGTPLKSTTDVDYYHAGHARRPDLAIRPRRAIRGDSRSNLPRCMIEVAVTHNTSFNTYDPHTRALFDEFPVLQTVLVLVLYPLRNAATLDPNMNPILAQMPALAVLYRRLGNNIAITDAMSCGNHALHGNVRLPVGVVVRDEVAAMAAELPLFNLGQPWNHGPAITLLGDDLYRTSDGHGHIIQGLLPDYPVHLATTIAAAIRTGYEEATPVNGLAAQAAAVQAAAQAAVQAAAAPNVRRRNHRYNLRH</sequence>
<dbReference type="Proteomes" id="UP000030762">
    <property type="component" value="Unassembled WGS sequence"/>
</dbReference>
<evidence type="ECO:0000313" key="1">
    <source>
        <dbReference type="EMBL" id="EQC38843.1"/>
    </source>
</evidence>
<keyword evidence="2" id="KW-1185">Reference proteome</keyword>
<reference evidence="1 2" key="1">
    <citation type="submission" date="2012-04" db="EMBL/GenBank/DDBJ databases">
        <title>The Genome Sequence of Saprolegnia declina VS20.</title>
        <authorList>
            <consortium name="The Broad Institute Genome Sequencing Platform"/>
            <person name="Russ C."/>
            <person name="Nusbaum C."/>
            <person name="Tyler B."/>
            <person name="van West P."/>
            <person name="Dieguez-Uribeondo J."/>
            <person name="de Bruijn I."/>
            <person name="Tripathy S."/>
            <person name="Jiang R."/>
            <person name="Young S.K."/>
            <person name="Zeng Q."/>
            <person name="Gargeya S."/>
            <person name="Fitzgerald M."/>
            <person name="Haas B."/>
            <person name="Abouelleil A."/>
            <person name="Alvarado L."/>
            <person name="Arachchi H.M."/>
            <person name="Berlin A."/>
            <person name="Chapman S.B."/>
            <person name="Goldberg J."/>
            <person name="Griggs A."/>
            <person name="Gujja S."/>
            <person name="Hansen M."/>
            <person name="Howarth C."/>
            <person name="Imamovic A."/>
            <person name="Larimer J."/>
            <person name="McCowen C."/>
            <person name="Montmayeur A."/>
            <person name="Murphy C."/>
            <person name="Neiman D."/>
            <person name="Pearson M."/>
            <person name="Priest M."/>
            <person name="Roberts A."/>
            <person name="Saif S."/>
            <person name="Shea T."/>
            <person name="Sisk P."/>
            <person name="Sykes S."/>
            <person name="Wortman J."/>
            <person name="Nusbaum C."/>
            <person name="Birren B."/>
        </authorList>
    </citation>
    <scope>NUCLEOTIDE SEQUENCE [LARGE SCALE GENOMIC DNA]</scope>
    <source>
        <strain evidence="1 2">VS20</strain>
    </source>
</reference>
<evidence type="ECO:0000313" key="2">
    <source>
        <dbReference type="Proteomes" id="UP000030762"/>
    </source>
</evidence>
<dbReference type="InParanoid" id="T0S1E8"/>
<accession>T0S1E8</accession>
<organism evidence="1 2">
    <name type="scientific">Saprolegnia diclina (strain VS20)</name>
    <dbReference type="NCBI Taxonomy" id="1156394"/>
    <lineage>
        <taxon>Eukaryota</taxon>
        <taxon>Sar</taxon>
        <taxon>Stramenopiles</taxon>
        <taxon>Oomycota</taxon>
        <taxon>Saprolegniomycetes</taxon>
        <taxon>Saprolegniales</taxon>
        <taxon>Saprolegniaceae</taxon>
        <taxon>Saprolegnia</taxon>
    </lineage>
</organism>
<dbReference type="OMA" id="AIFRLNC"/>
<dbReference type="AlphaFoldDB" id="T0S1E8"/>
<name>T0S1E8_SAPDV</name>
<proteinExistence type="predicted"/>